<dbReference type="EMBL" id="AP024819">
    <property type="protein sequence ID" value="BCZ19328.1"/>
    <property type="molecule type" value="Genomic_DNA"/>
</dbReference>
<keyword evidence="2" id="KW-1185">Reference proteome</keyword>
<evidence type="ECO:0000313" key="2">
    <source>
        <dbReference type="Proteomes" id="UP000826146"/>
    </source>
</evidence>
<evidence type="ECO:0000313" key="1">
    <source>
        <dbReference type="EMBL" id="BCZ19328.1"/>
    </source>
</evidence>
<organism evidence="1 2">
    <name type="scientific">Helicobacter gastrofelis</name>
    <dbReference type="NCBI Taxonomy" id="2849642"/>
    <lineage>
        <taxon>Bacteria</taxon>
        <taxon>Pseudomonadati</taxon>
        <taxon>Campylobacterota</taxon>
        <taxon>Epsilonproteobacteria</taxon>
        <taxon>Campylobacterales</taxon>
        <taxon>Helicobacteraceae</taxon>
        <taxon>Helicobacter</taxon>
    </lineage>
</organism>
<reference evidence="1 2" key="1">
    <citation type="submission" date="2021-07" db="EMBL/GenBank/DDBJ databases">
        <title>Novel Helicobacter sp. Isolated from a cat.</title>
        <authorList>
            <person name="Rimbara E."/>
            <person name="Suzuki M."/>
        </authorList>
    </citation>
    <scope>NUCLEOTIDE SEQUENCE [LARGE SCALE GENOMIC DNA]</scope>
    <source>
        <strain evidence="2">NHP19-012</strain>
    </source>
</reference>
<dbReference type="RefSeq" id="WP_221271163.1">
    <property type="nucleotide sequence ID" value="NZ_AP024819.1"/>
</dbReference>
<protein>
    <submittedName>
        <fullName evidence="1">Uncharacterized protein</fullName>
    </submittedName>
</protein>
<proteinExistence type="predicted"/>
<gene>
    <name evidence="1" type="ORF">NHP190012_09700</name>
</gene>
<dbReference type="Proteomes" id="UP000826146">
    <property type="component" value="Chromosome"/>
</dbReference>
<sequence>MQGALNEITTQEAHIMQGANNYNSEYNTWQNQINQQDAYQAIYNTLKTELTNMEKSIEKAEIAENGGNGGNGGTLQNTLGRIDGLLKGFENITTSSAGLQKVLSSKDYEDNVKQGRQDAEGCKNLAATPNFASDNLFP</sequence>
<name>A0ABM7SHJ8_9HELI</name>
<accession>A0ABM7SHJ8</accession>